<name>A0A1F7Z0B0_9BACT</name>
<organism evidence="2 3">
    <name type="scientific">Candidatus Woesebacteria bacterium RIFCSPHIGHO2_01_FULL_44_21</name>
    <dbReference type="NCBI Taxonomy" id="1802503"/>
    <lineage>
        <taxon>Bacteria</taxon>
        <taxon>Candidatus Woeseibacteriota</taxon>
    </lineage>
</organism>
<dbReference type="EMBL" id="MGGP01000009">
    <property type="protein sequence ID" value="OGM33053.1"/>
    <property type="molecule type" value="Genomic_DNA"/>
</dbReference>
<evidence type="ECO:0000313" key="3">
    <source>
        <dbReference type="Proteomes" id="UP000178870"/>
    </source>
</evidence>
<gene>
    <name evidence="2" type="ORF">A2803_02965</name>
</gene>
<protein>
    <submittedName>
        <fullName evidence="2">Uncharacterized protein</fullName>
    </submittedName>
</protein>
<dbReference type="InterPro" id="IPR007712">
    <property type="entry name" value="RelE/ParE_toxin"/>
</dbReference>
<accession>A0A1F7Z0B0</accession>
<evidence type="ECO:0000313" key="2">
    <source>
        <dbReference type="EMBL" id="OGM33053.1"/>
    </source>
</evidence>
<keyword evidence="1" id="KW-1277">Toxin-antitoxin system</keyword>
<dbReference type="InterPro" id="IPR052747">
    <property type="entry name" value="TA_system_RelE_toxin"/>
</dbReference>
<dbReference type="Pfam" id="PF05016">
    <property type="entry name" value="ParE_toxin"/>
    <property type="match status" value="1"/>
</dbReference>
<dbReference type="Proteomes" id="UP000178870">
    <property type="component" value="Unassembled WGS sequence"/>
</dbReference>
<dbReference type="PANTHER" id="PTHR38813:SF1">
    <property type="entry name" value="TOXIN RELE1-RELATED"/>
    <property type="match status" value="1"/>
</dbReference>
<dbReference type="Gene3D" id="3.30.2310.20">
    <property type="entry name" value="RelE-like"/>
    <property type="match status" value="1"/>
</dbReference>
<reference evidence="2 3" key="1">
    <citation type="journal article" date="2016" name="Nat. Commun.">
        <title>Thousands of microbial genomes shed light on interconnected biogeochemical processes in an aquifer system.</title>
        <authorList>
            <person name="Anantharaman K."/>
            <person name="Brown C.T."/>
            <person name="Hug L.A."/>
            <person name="Sharon I."/>
            <person name="Castelle C.J."/>
            <person name="Probst A.J."/>
            <person name="Thomas B.C."/>
            <person name="Singh A."/>
            <person name="Wilkins M.J."/>
            <person name="Karaoz U."/>
            <person name="Brodie E.L."/>
            <person name="Williams K.H."/>
            <person name="Hubbard S.S."/>
            <person name="Banfield J.F."/>
        </authorList>
    </citation>
    <scope>NUCLEOTIDE SEQUENCE [LARGE SCALE GENOMIC DNA]</scope>
</reference>
<comment type="caution">
    <text evidence="2">The sequence shown here is derived from an EMBL/GenBank/DDBJ whole genome shotgun (WGS) entry which is preliminary data.</text>
</comment>
<dbReference type="InterPro" id="IPR035093">
    <property type="entry name" value="RelE/ParE_toxin_dom_sf"/>
</dbReference>
<evidence type="ECO:0000256" key="1">
    <source>
        <dbReference type="ARBA" id="ARBA00022649"/>
    </source>
</evidence>
<sequence>MMKVILSREAEKQFRKLPKTSQIIITRRVRQLKSGSFVQIEKLTGYKDIYRTRVGQYRIVYRRFADKLFVVLISHRREVYKLLKDLLK</sequence>
<dbReference type="AlphaFoldDB" id="A0A1F7Z0B0"/>
<dbReference type="SUPFAM" id="SSF143011">
    <property type="entry name" value="RelE-like"/>
    <property type="match status" value="1"/>
</dbReference>
<dbReference type="PANTHER" id="PTHR38813">
    <property type="match status" value="1"/>
</dbReference>
<proteinExistence type="predicted"/>